<evidence type="ECO:0000313" key="12">
    <source>
        <dbReference type="Proteomes" id="UP001596425"/>
    </source>
</evidence>
<evidence type="ECO:0000256" key="5">
    <source>
        <dbReference type="ARBA" id="ARBA00022927"/>
    </source>
</evidence>
<protein>
    <recommendedName>
        <fullName evidence="9">Sec-independent protein translocase protein TatA</fullName>
    </recommendedName>
</protein>
<evidence type="ECO:0000256" key="10">
    <source>
        <dbReference type="SAM" id="MobiDB-lite"/>
    </source>
</evidence>
<comment type="subcellular location">
    <subcellularLocation>
        <location evidence="1 9">Cell membrane</location>
        <topology evidence="1 9">Single-pass membrane protein</topology>
    </subcellularLocation>
</comment>
<dbReference type="Gene3D" id="1.20.5.3310">
    <property type="match status" value="1"/>
</dbReference>
<sequence length="70" mass="7228">MGISGISFWQLLIVLLIALTLFGSGRIRSLGEDIGGAIGGFRRSLRGGEGAPTGEGRALEKGELERGEGA</sequence>
<evidence type="ECO:0000256" key="7">
    <source>
        <dbReference type="ARBA" id="ARBA00023010"/>
    </source>
</evidence>
<keyword evidence="3 9" id="KW-1003">Cell membrane</keyword>
<dbReference type="HAMAP" id="MF_00236">
    <property type="entry name" value="TatA_E"/>
    <property type="match status" value="1"/>
</dbReference>
<feature type="region of interest" description="Disordered" evidence="10">
    <location>
        <begin position="46"/>
        <end position="70"/>
    </location>
</feature>
<keyword evidence="7 9" id="KW-0811">Translocation</keyword>
<feature type="transmembrane region" description="Helical" evidence="9">
    <location>
        <begin position="6"/>
        <end position="24"/>
    </location>
</feature>
<keyword evidence="12" id="KW-1185">Reference proteome</keyword>
<name>A0ABW1YSJ3_9GAMM</name>
<dbReference type="PANTHER" id="PTHR42982">
    <property type="entry name" value="SEC-INDEPENDENT PROTEIN TRANSLOCASE PROTEIN TATA"/>
    <property type="match status" value="1"/>
</dbReference>
<keyword evidence="5 9" id="KW-0653">Protein transport</keyword>
<comment type="subunit">
    <text evidence="9">The Tat system comprises two distinct complexes: a TatABC complex, containing multiple copies of TatA, TatB and TatC subunits, and a separate TatA complex, containing only TatA subunits. Substrates initially bind to the TatABC complex, which probably triggers association of the separate TatA complex to form the active translocon.</text>
</comment>
<proteinExistence type="inferred from homology"/>
<reference evidence="12" key="1">
    <citation type="journal article" date="2019" name="Int. J. Syst. Evol. Microbiol.">
        <title>The Global Catalogue of Microorganisms (GCM) 10K type strain sequencing project: providing services to taxonomists for standard genome sequencing and annotation.</title>
        <authorList>
            <consortium name="The Broad Institute Genomics Platform"/>
            <consortium name="The Broad Institute Genome Sequencing Center for Infectious Disease"/>
            <person name="Wu L."/>
            <person name="Ma J."/>
        </authorList>
    </citation>
    <scope>NUCLEOTIDE SEQUENCE [LARGE SCALE GENOMIC DNA]</scope>
    <source>
        <strain evidence="12">CGMCC 1.13718</strain>
    </source>
</reference>
<dbReference type="Proteomes" id="UP001596425">
    <property type="component" value="Unassembled WGS sequence"/>
</dbReference>
<evidence type="ECO:0000256" key="2">
    <source>
        <dbReference type="ARBA" id="ARBA00022448"/>
    </source>
</evidence>
<keyword evidence="6 9" id="KW-1133">Transmembrane helix</keyword>
<keyword evidence="8 9" id="KW-0472">Membrane</keyword>
<keyword evidence="2 9" id="KW-0813">Transport</keyword>
<keyword evidence="4 9" id="KW-0812">Transmembrane</keyword>
<dbReference type="InterPro" id="IPR003369">
    <property type="entry name" value="TatA/B/E"/>
</dbReference>
<evidence type="ECO:0000256" key="8">
    <source>
        <dbReference type="ARBA" id="ARBA00023136"/>
    </source>
</evidence>
<dbReference type="PANTHER" id="PTHR42982:SF1">
    <property type="entry name" value="SEC-INDEPENDENT PROTEIN TRANSLOCASE PROTEIN TATA"/>
    <property type="match status" value="1"/>
</dbReference>
<dbReference type="RefSeq" id="WP_193192568.1">
    <property type="nucleotide sequence ID" value="NZ_JACZFR010000030.1"/>
</dbReference>
<dbReference type="InterPro" id="IPR006312">
    <property type="entry name" value="TatA/E"/>
</dbReference>
<evidence type="ECO:0000256" key="4">
    <source>
        <dbReference type="ARBA" id="ARBA00022692"/>
    </source>
</evidence>
<evidence type="ECO:0000256" key="9">
    <source>
        <dbReference type="HAMAP-Rule" id="MF_00236"/>
    </source>
</evidence>
<accession>A0ABW1YSJ3</accession>
<evidence type="ECO:0000256" key="1">
    <source>
        <dbReference type="ARBA" id="ARBA00004162"/>
    </source>
</evidence>
<comment type="similarity">
    <text evidence="9">Belongs to the TatA/E family.</text>
</comment>
<feature type="compositionally biased region" description="Basic and acidic residues" evidence="10">
    <location>
        <begin position="57"/>
        <end position="70"/>
    </location>
</feature>
<organism evidence="11 12">
    <name type="scientific">Microbulbifer taiwanensis</name>
    <dbReference type="NCBI Taxonomy" id="986746"/>
    <lineage>
        <taxon>Bacteria</taxon>
        <taxon>Pseudomonadati</taxon>
        <taxon>Pseudomonadota</taxon>
        <taxon>Gammaproteobacteria</taxon>
        <taxon>Cellvibrionales</taxon>
        <taxon>Microbulbiferaceae</taxon>
        <taxon>Microbulbifer</taxon>
    </lineage>
</organism>
<comment type="function">
    <text evidence="9">Part of the twin-arginine translocation (Tat) system that transports large folded proteins containing a characteristic twin-arginine motif in their signal peptide across membranes. TatA could form the protein-conducting channel of the Tat system.</text>
</comment>
<dbReference type="Pfam" id="PF02416">
    <property type="entry name" value="TatA_B_E"/>
    <property type="match status" value="1"/>
</dbReference>
<dbReference type="EMBL" id="JBHSVR010000001">
    <property type="protein sequence ID" value="MFC6635684.1"/>
    <property type="molecule type" value="Genomic_DNA"/>
</dbReference>
<evidence type="ECO:0000313" key="11">
    <source>
        <dbReference type="EMBL" id="MFC6635684.1"/>
    </source>
</evidence>
<gene>
    <name evidence="9" type="primary">tatA</name>
    <name evidence="11" type="ORF">ACFQBM_20640</name>
</gene>
<comment type="caution">
    <text evidence="11">The sequence shown here is derived from an EMBL/GenBank/DDBJ whole genome shotgun (WGS) entry which is preliminary data.</text>
</comment>
<evidence type="ECO:0000256" key="6">
    <source>
        <dbReference type="ARBA" id="ARBA00022989"/>
    </source>
</evidence>
<evidence type="ECO:0000256" key="3">
    <source>
        <dbReference type="ARBA" id="ARBA00022475"/>
    </source>
</evidence>